<dbReference type="Gene3D" id="1.10.10.60">
    <property type="entry name" value="Homeodomain-like"/>
    <property type="match status" value="1"/>
</dbReference>
<feature type="DNA-binding region" description="H-T-H motif" evidence="4">
    <location>
        <begin position="39"/>
        <end position="58"/>
    </location>
</feature>
<sequence length="218" mass="23587">MPNSTPPRARRTRRGVRTSGALVGAARRVFERDGYLEARIVDIAAEAGVATGSFYTHFSGKEEVFEAVLAELQDEMLHPGAGGTGADGAEADASADPAALRRGVEAANRAYLESYRRNAALMAALEQAAAVDRRFLAVRLRRSQVFVERSARTVVRLQQAGLADPALDPDVTARAINAMVSRTAYMTFVAGDPVPFEELVRTLTRLWMNALGMPRAPE</sequence>
<dbReference type="RefSeq" id="WP_208878510.1">
    <property type="nucleotide sequence ID" value="NZ_CP031320.1"/>
</dbReference>
<dbReference type="PANTHER" id="PTHR30055:SF234">
    <property type="entry name" value="HTH-TYPE TRANSCRIPTIONAL REGULATOR BETI"/>
    <property type="match status" value="1"/>
</dbReference>
<dbReference type="Pfam" id="PF00440">
    <property type="entry name" value="TetR_N"/>
    <property type="match status" value="1"/>
</dbReference>
<dbReference type="PRINTS" id="PR00455">
    <property type="entry name" value="HTHTETR"/>
</dbReference>
<dbReference type="InterPro" id="IPR050109">
    <property type="entry name" value="HTH-type_TetR-like_transc_reg"/>
</dbReference>
<dbReference type="Proteomes" id="UP000254425">
    <property type="component" value="Chromosome"/>
</dbReference>
<name>A0A345XPL4_9ACTN</name>
<keyword evidence="2 4" id="KW-0238">DNA-binding</keyword>
<proteinExistence type="predicted"/>
<protein>
    <submittedName>
        <fullName evidence="6">TetR/AcrR family transcriptional regulator</fullName>
    </submittedName>
</protein>
<dbReference type="PROSITE" id="PS50977">
    <property type="entry name" value="HTH_TETR_2"/>
    <property type="match status" value="1"/>
</dbReference>
<dbReference type="AlphaFoldDB" id="A0A345XPL4"/>
<dbReference type="InterPro" id="IPR001647">
    <property type="entry name" value="HTH_TetR"/>
</dbReference>
<dbReference type="EMBL" id="CP031320">
    <property type="protein sequence ID" value="AXK33580.1"/>
    <property type="molecule type" value="Genomic_DNA"/>
</dbReference>
<organism evidence="6 7">
    <name type="scientific">Streptomyces armeniacus</name>
    <dbReference type="NCBI Taxonomy" id="83291"/>
    <lineage>
        <taxon>Bacteria</taxon>
        <taxon>Bacillati</taxon>
        <taxon>Actinomycetota</taxon>
        <taxon>Actinomycetes</taxon>
        <taxon>Kitasatosporales</taxon>
        <taxon>Streptomycetaceae</taxon>
        <taxon>Streptomyces</taxon>
    </lineage>
</organism>
<dbReference type="Pfam" id="PF21313">
    <property type="entry name" value="EthR_C"/>
    <property type="match status" value="1"/>
</dbReference>
<dbReference type="InterPro" id="IPR009057">
    <property type="entry name" value="Homeodomain-like_sf"/>
</dbReference>
<evidence type="ECO:0000256" key="3">
    <source>
        <dbReference type="ARBA" id="ARBA00023163"/>
    </source>
</evidence>
<keyword evidence="1" id="KW-0805">Transcription regulation</keyword>
<evidence type="ECO:0000259" key="5">
    <source>
        <dbReference type="PROSITE" id="PS50977"/>
    </source>
</evidence>
<evidence type="ECO:0000313" key="6">
    <source>
        <dbReference type="EMBL" id="AXK33580.1"/>
    </source>
</evidence>
<reference evidence="6 7" key="1">
    <citation type="submission" date="2018-07" db="EMBL/GenBank/DDBJ databases">
        <title>Draft genome of the type strain Streptomyces armeniacus ATCC 15676.</title>
        <authorList>
            <person name="Labana P."/>
            <person name="Gosse J.T."/>
            <person name="Boddy C.N."/>
        </authorList>
    </citation>
    <scope>NUCLEOTIDE SEQUENCE [LARGE SCALE GENOMIC DNA]</scope>
    <source>
        <strain evidence="6 7">ATCC 15676</strain>
    </source>
</reference>
<keyword evidence="7" id="KW-1185">Reference proteome</keyword>
<keyword evidence="3" id="KW-0804">Transcription</keyword>
<dbReference type="Gene3D" id="1.10.357.10">
    <property type="entry name" value="Tetracycline Repressor, domain 2"/>
    <property type="match status" value="1"/>
</dbReference>
<evidence type="ECO:0000313" key="7">
    <source>
        <dbReference type="Proteomes" id="UP000254425"/>
    </source>
</evidence>
<evidence type="ECO:0000256" key="2">
    <source>
        <dbReference type="ARBA" id="ARBA00023125"/>
    </source>
</evidence>
<dbReference type="GO" id="GO:0003700">
    <property type="term" value="F:DNA-binding transcription factor activity"/>
    <property type="evidence" value="ECO:0007669"/>
    <property type="project" value="TreeGrafter"/>
</dbReference>
<gene>
    <name evidence="6" type="ORF">DVA86_13895</name>
</gene>
<dbReference type="InterPro" id="IPR036271">
    <property type="entry name" value="Tet_transcr_reg_TetR-rel_C_sf"/>
</dbReference>
<dbReference type="KEGG" id="sarm:DVA86_13895"/>
<evidence type="ECO:0000256" key="4">
    <source>
        <dbReference type="PROSITE-ProRule" id="PRU00335"/>
    </source>
</evidence>
<accession>A0A345XPL4</accession>
<feature type="domain" description="HTH tetR-type" evidence="5">
    <location>
        <begin position="16"/>
        <end position="76"/>
    </location>
</feature>
<evidence type="ECO:0000256" key="1">
    <source>
        <dbReference type="ARBA" id="ARBA00023015"/>
    </source>
</evidence>
<dbReference type="GO" id="GO:0000976">
    <property type="term" value="F:transcription cis-regulatory region binding"/>
    <property type="evidence" value="ECO:0007669"/>
    <property type="project" value="TreeGrafter"/>
</dbReference>
<dbReference type="SUPFAM" id="SSF48498">
    <property type="entry name" value="Tetracyclin repressor-like, C-terminal domain"/>
    <property type="match status" value="1"/>
</dbReference>
<dbReference type="PANTHER" id="PTHR30055">
    <property type="entry name" value="HTH-TYPE TRANSCRIPTIONAL REGULATOR RUTR"/>
    <property type="match status" value="1"/>
</dbReference>
<dbReference type="InterPro" id="IPR049397">
    <property type="entry name" value="EthR_C"/>
</dbReference>
<dbReference type="SUPFAM" id="SSF46689">
    <property type="entry name" value="Homeodomain-like"/>
    <property type="match status" value="1"/>
</dbReference>